<dbReference type="OrthoDB" id="291007at2759"/>
<dbReference type="EMBL" id="DF977446">
    <property type="protein sequence ID" value="GAP82810.2"/>
    <property type="molecule type" value="Genomic_DNA"/>
</dbReference>
<dbReference type="SUPFAM" id="SSF55486">
    <property type="entry name" value="Metalloproteases ('zincins'), catalytic domain"/>
    <property type="match status" value="1"/>
</dbReference>
<evidence type="ECO:0000313" key="4">
    <source>
        <dbReference type="Proteomes" id="UP000054516"/>
    </source>
</evidence>
<dbReference type="GO" id="GO:0004222">
    <property type="term" value="F:metalloendopeptidase activity"/>
    <property type="evidence" value="ECO:0007669"/>
    <property type="project" value="InterPro"/>
</dbReference>
<reference evidence="3" key="1">
    <citation type="submission" date="2016-03" db="EMBL/GenBank/DDBJ databases">
        <title>Draft genome sequence of Rosellinia necatrix.</title>
        <authorList>
            <person name="Kanematsu S."/>
        </authorList>
    </citation>
    <scope>NUCLEOTIDE SEQUENCE [LARGE SCALE GENOMIC DNA]</scope>
    <source>
        <strain evidence="3">W97</strain>
    </source>
</reference>
<dbReference type="OMA" id="PQANIPW"/>
<gene>
    <name evidence="3" type="ORF">SAMD00023353_0103410</name>
</gene>
<name>A0A1S7UHZ1_ROSNE</name>
<dbReference type="STRING" id="77044.A0A1S7UHZ1"/>
<dbReference type="GO" id="GO:0006508">
    <property type="term" value="P:proteolysis"/>
    <property type="evidence" value="ECO:0007669"/>
    <property type="project" value="InterPro"/>
</dbReference>
<proteinExistence type="predicted"/>
<feature type="region of interest" description="Disordered" evidence="1">
    <location>
        <begin position="264"/>
        <end position="324"/>
    </location>
</feature>
<evidence type="ECO:0000313" key="3">
    <source>
        <dbReference type="EMBL" id="GAP82810.2"/>
    </source>
</evidence>
<dbReference type="InterPro" id="IPR024079">
    <property type="entry name" value="MetalloPept_cat_dom_sf"/>
</dbReference>
<feature type="compositionally biased region" description="Basic and acidic residues" evidence="1">
    <location>
        <begin position="269"/>
        <end position="294"/>
    </location>
</feature>
<dbReference type="InterPro" id="IPR001506">
    <property type="entry name" value="Peptidase_M12A"/>
</dbReference>
<dbReference type="Pfam" id="PF01400">
    <property type="entry name" value="Astacin"/>
    <property type="match status" value="1"/>
</dbReference>
<organism evidence="3">
    <name type="scientific">Rosellinia necatrix</name>
    <name type="common">White root-rot fungus</name>
    <dbReference type="NCBI Taxonomy" id="77044"/>
    <lineage>
        <taxon>Eukaryota</taxon>
        <taxon>Fungi</taxon>
        <taxon>Dikarya</taxon>
        <taxon>Ascomycota</taxon>
        <taxon>Pezizomycotina</taxon>
        <taxon>Sordariomycetes</taxon>
        <taxon>Xylariomycetidae</taxon>
        <taxon>Xylariales</taxon>
        <taxon>Xylariaceae</taxon>
        <taxon>Rosellinia</taxon>
    </lineage>
</organism>
<evidence type="ECO:0000256" key="1">
    <source>
        <dbReference type="SAM" id="MobiDB-lite"/>
    </source>
</evidence>
<sequence>MDSYDICTLVPLSPGRDRSASPQSRDWPEERLSLGVVESRKWPLGHAIQIKLVRGSARLRRRVERYAAEWTRHANIRMEFVDDARRAEVRVTFAAGGGSWSMVGTDCLMRRAGATMNLDVHDKTPDRELARVVYHEFGHALGCVHEHQNPVGGIQWDRQKVYDHYRDALRWDEAKVDRNVLAVYETGKTQFSRFDRASIMLYHFPRELTTNGAFVDPNYELSATDIDFIRQMYPMAPAQTTTPPASAGASASASASVSVSVSVSASAKSDGKVERPTVQPRERRSSARLADLRARQLTPPQPVKKRKRDMSEHDLLRRPYSQPV</sequence>
<dbReference type="AlphaFoldDB" id="A0A1S7UHZ1"/>
<accession>A0A1S7UHZ1</accession>
<protein>
    <submittedName>
        <fullName evidence="3">Putative peptidase M12</fullName>
    </submittedName>
</protein>
<feature type="domain" description="Peptidase M12A" evidence="2">
    <location>
        <begin position="60"/>
        <end position="202"/>
    </location>
</feature>
<evidence type="ECO:0000259" key="2">
    <source>
        <dbReference type="Pfam" id="PF01400"/>
    </source>
</evidence>
<dbReference type="Proteomes" id="UP000054516">
    <property type="component" value="Unassembled WGS sequence"/>
</dbReference>
<dbReference type="Gene3D" id="3.40.390.10">
    <property type="entry name" value="Collagenase (Catalytic Domain)"/>
    <property type="match status" value="1"/>
</dbReference>
<keyword evidence="4" id="KW-1185">Reference proteome</keyword>